<dbReference type="AlphaFoldDB" id="A0A430FP54"/>
<keyword evidence="1" id="KW-0472">Membrane</keyword>
<evidence type="ECO:0000313" key="4">
    <source>
        <dbReference type="Proteomes" id="UP000287470"/>
    </source>
</evidence>
<feature type="transmembrane region" description="Helical" evidence="1">
    <location>
        <begin position="52"/>
        <end position="75"/>
    </location>
</feature>
<feature type="transmembrane region" description="Helical" evidence="1">
    <location>
        <begin position="186"/>
        <end position="207"/>
    </location>
</feature>
<gene>
    <name evidence="3" type="ORF">D2E24_1563</name>
</gene>
<evidence type="ECO:0000313" key="3">
    <source>
        <dbReference type="EMBL" id="RSX54613.1"/>
    </source>
</evidence>
<dbReference type="CDD" id="cd16935">
    <property type="entry name" value="HATPase_AgrC-ComD-like"/>
    <property type="match status" value="1"/>
</dbReference>
<feature type="domain" description="Sensor histidine kinase NatK-like C-terminal" evidence="2">
    <location>
        <begin position="351"/>
        <end position="456"/>
    </location>
</feature>
<feature type="transmembrane region" description="Helical" evidence="1">
    <location>
        <begin position="87"/>
        <end position="107"/>
    </location>
</feature>
<dbReference type="InterPro" id="IPR036890">
    <property type="entry name" value="HATPase_C_sf"/>
</dbReference>
<feature type="transmembrane region" description="Helical" evidence="1">
    <location>
        <begin position="23"/>
        <end position="45"/>
    </location>
</feature>
<evidence type="ECO:0000256" key="1">
    <source>
        <dbReference type="SAM" id="Phobius"/>
    </source>
</evidence>
<organism evidence="3 4">
    <name type="scientific">Bifidobacterium samirii</name>
    <dbReference type="NCBI Taxonomy" id="2306974"/>
    <lineage>
        <taxon>Bacteria</taxon>
        <taxon>Bacillati</taxon>
        <taxon>Actinomycetota</taxon>
        <taxon>Actinomycetes</taxon>
        <taxon>Bifidobacteriales</taxon>
        <taxon>Bifidobacteriaceae</taxon>
        <taxon>Bifidobacterium</taxon>
    </lineage>
</organism>
<comment type="caution">
    <text evidence="3">The sequence shown here is derived from an EMBL/GenBank/DDBJ whole genome shotgun (WGS) entry which is preliminary data.</text>
</comment>
<feature type="transmembrane region" description="Helical" evidence="1">
    <location>
        <begin position="152"/>
        <end position="174"/>
    </location>
</feature>
<keyword evidence="4" id="KW-1185">Reference proteome</keyword>
<dbReference type="SUPFAM" id="SSF55874">
    <property type="entry name" value="ATPase domain of HSP90 chaperone/DNA topoisomerase II/histidine kinase"/>
    <property type="match status" value="1"/>
</dbReference>
<dbReference type="InterPro" id="IPR032834">
    <property type="entry name" value="NatK-like_C"/>
</dbReference>
<reference evidence="3 4" key="1">
    <citation type="submission" date="2018-09" db="EMBL/GenBank/DDBJ databases">
        <title>Characterization of the phylogenetic diversity of five novel species belonging to the genus Bifidobacterium.</title>
        <authorList>
            <person name="Lugli G.A."/>
            <person name="Duranti S."/>
            <person name="Milani C."/>
        </authorList>
    </citation>
    <scope>NUCLEOTIDE SEQUENCE [LARGE SCALE GENOMIC DNA]</scope>
    <source>
        <strain evidence="3 4">2033B</strain>
    </source>
</reference>
<dbReference type="Gene3D" id="3.30.565.10">
    <property type="entry name" value="Histidine kinase-like ATPase, C-terminal domain"/>
    <property type="match status" value="1"/>
</dbReference>
<accession>A0A430FP54</accession>
<proteinExistence type="predicted"/>
<evidence type="ECO:0000259" key="2">
    <source>
        <dbReference type="Pfam" id="PF14501"/>
    </source>
</evidence>
<keyword evidence="1" id="KW-0812">Transmembrane</keyword>
<dbReference type="Proteomes" id="UP000287470">
    <property type="component" value="Unassembled WGS sequence"/>
</dbReference>
<name>A0A430FP54_9BIFI</name>
<feature type="transmembrane region" description="Helical" evidence="1">
    <location>
        <begin position="119"/>
        <end position="140"/>
    </location>
</feature>
<feature type="transmembrane region" description="Helical" evidence="1">
    <location>
        <begin position="219"/>
        <end position="241"/>
    </location>
</feature>
<keyword evidence="1" id="KW-1133">Transmembrane helix</keyword>
<sequence>MPEIPDASLITVLRMLDFVALRVVMPFFNGFIVELLACAAMFVWWLDRRPRFAWRVVVSLMTVLAVAVVTYWPIAAMNIAPVEVVSATIWIAIVRFVLLYAMCCWAMRFCYAMDLRQSVFYLIAAVSLQHFVYCGTRIVVLNLPGDWSDTTTWPGAMAFLVVSVMFLLLGYRLFAKPMEHRTPERLGRNILVLFLGLLLCVNVFSCLSGTSDQVGGPSLSAYLLLVATRFVTCAFVLALLAETANRIAAERDGFALQRMLDQQRAQMVQDKATVDLINVKTHDLKKQLALLDGRITREELDELRGLVDVYDASVRTGNEPLDVLLANKAMVCERQHVRFDRMIDGALIAFMKPTDIYSLFGNAIDNALEAVAKLPADADRYIAMTVREGRGMVLIHVENPYVGELRFDDGLPQTSKADRRYHGFGTRSMRMIAEHYDGVLSMDARDGVFSVDVLLPMHAD</sequence>
<dbReference type="EMBL" id="QXGK01000017">
    <property type="protein sequence ID" value="RSX54613.1"/>
    <property type="molecule type" value="Genomic_DNA"/>
</dbReference>
<protein>
    <submittedName>
        <fullName evidence="3">GHKL domain-containing protein</fullName>
    </submittedName>
</protein>
<dbReference type="Pfam" id="PF14501">
    <property type="entry name" value="HATPase_c_5"/>
    <property type="match status" value="1"/>
</dbReference>